<evidence type="ECO:0000313" key="2">
    <source>
        <dbReference type="EMBL" id="MFB9231853.1"/>
    </source>
</evidence>
<dbReference type="EMBL" id="JBHMEA010000033">
    <property type="protein sequence ID" value="MFB9231853.1"/>
    <property type="molecule type" value="Genomic_DNA"/>
</dbReference>
<name>A0ABV5JEH4_9RHOB</name>
<proteinExistence type="predicted"/>
<dbReference type="Proteomes" id="UP001589683">
    <property type="component" value="Unassembled WGS sequence"/>
</dbReference>
<keyword evidence="1" id="KW-1133">Transmembrane helix</keyword>
<feature type="transmembrane region" description="Helical" evidence="1">
    <location>
        <begin position="6"/>
        <end position="24"/>
    </location>
</feature>
<keyword evidence="1" id="KW-0812">Transmembrane</keyword>
<feature type="transmembrane region" description="Helical" evidence="1">
    <location>
        <begin position="36"/>
        <end position="53"/>
    </location>
</feature>
<accession>A0ABV5JEH4</accession>
<keyword evidence="3" id="KW-1185">Reference proteome</keyword>
<organism evidence="2 3">
    <name type="scientific">Pseudohalocynthiibacter aestuariivivens</name>
    <dbReference type="NCBI Taxonomy" id="1591409"/>
    <lineage>
        <taxon>Bacteria</taxon>
        <taxon>Pseudomonadati</taxon>
        <taxon>Pseudomonadota</taxon>
        <taxon>Alphaproteobacteria</taxon>
        <taxon>Rhodobacterales</taxon>
        <taxon>Paracoccaceae</taxon>
        <taxon>Pseudohalocynthiibacter</taxon>
    </lineage>
</organism>
<feature type="transmembrane region" description="Helical" evidence="1">
    <location>
        <begin position="65"/>
        <end position="90"/>
    </location>
</feature>
<dbReference type="RefSeq" id="WP_247077269.1">
    <property type="nucleotide sequence ID" value="NZ_JBHMEA010000033.1"/>
</dbReference>
<reference evidence="2 3" key="1">
    <citation type="submission" date="2024-09" db="EMBL/GenBank/DDBJ databases">
        <authorList>
            <person name="Sun Q."/>
            <person name="Mori K."/>
        </authorList>
    </citation>
    <scope>NUCLEOTIDE SEQUENCE [LARGE SCALE GENOMIC DNA]</scope>
    <source>
        <strain evidence="2 3">CECT 8726</strain>
    </source>
</reference>
<gene>
    <name evidence="2" type="ORF">ACFFUT_08655</name>
</gene>
<keyword evidence="1" id="KW-0472">Membrane</keyword>
<evidence type="ECO:0000313" key="3">
    <source>
        <dbReference type="Proteomes" id="UP001589683"/>
    </source>
</evidence>
<protein>
    <submittedName>
        <fullName evidence="2">Uncharacterized protein</fullName>
    </submittedName>
</protein>
<comment type="caution">
    <text evidence="2">The sequence shown here is derived from an EMBL/GenBank/DDBJ whole genome shotgun (WGS) entry which is preliminary data.</text>
</comment>
<evidence type="ECO:0000256" key="1">
    <source>
        <dbReference type="SAM" id="Phobius"/>
    </source>
</evidence>
<sequence length="102" mass="10711">MLAASLIAFVCALTAASLFGWLFGKSEGSFSSRVKRQILVAVAVTFGIFMFLGSMNTVDVPLGDIVVRVLAIATTIGAAFGCAINVTFLWSQTETAEISDKG</sequence>